<protein>
    <submittedName>
        <fullName evidence="1">Uncharacterized protein</fullName>
    </submittedName>
</protein>
<evidence type="ECO:0000313" key="1">
    <source>
        <dbReference type="EMBL" id="TFK67666.1"/>
    </source>
</evidence>
<reference evidence="1 2" key="1">
    <citation type="journal article" date="2019" name="Nat. Ecol. Evol.">
        <title>Megaphylogeny resolves global patterns of mushroom evolution.</title>
        <authorList>
            <person name="Varga T."/>
            <person name="Krizsan K."/>
            <person name="Foldi C."/>
            <person name="Dima B."/>
            <person name="Sanchez-Garcia M."/>
            <person name="Sanchez-Ramirez S."/>
            <person name="Szollosi G.J."/>
            <person name="Szarkandi J.G."/>
            <person name="Papp V."/>
            <person name="Albert L."/>
            <person name="Andreopoulos W."/>
            <person name="Angelini C."/>
            <person name="Antonin V."/>
            <person name="Barry K.W."/>
            <person name="Bougher N.L."/>
            <person name="Buchanan P."/>
            <person name="Buyck B."/>
            <person name="Bense V."/>
            <person name="Catcheside P."/>
            <person name="Chovatia M."/>
            <person name="Cooper J."/>
            <person name="Damon W."/>
            <person name="Desjardin D."/>
            <person name="Finy P."/>
            <person name="Geml J."/>
            <person name="Haridas S."/>
            <person name="Hughes K."/>
            <person name="Justo A."/>
            <person name="Karasinski D."/>
            <person name="Kautmanova I."/>
            <person name="Kiss B."/>
            <person name="Kocsube S."/>
            <person name="Kotiranta H."/>
            <person name="LaButti K.M."/>
            <person name="Lechner B.E."/>
            <person name="Liimatainen K."/>
            <person name="Lipzen A."/>
            <person name="Lukacs Z."/>
            <person name="Mihaltcheva S."/>
            <person name="Morgado L.N."/>
            <person name="Niskanen T."/>
            <person name="Noordeloos M.E."/>
            <person name="Ohm R.A."/>
            <person name="Ortiz-Santana B."/>
            <person name="Ovrebo C."/>
            <person name="Racz N."/>
            <person name="Riley R."/>
            <person name="Savchenko A."/>
            <person name="Shiryaev A."/>
            <person name="Soop K."/>
            <person name="Spirin V."/>
            <person name="Szebenyi C."/>
            <person name="Tomsovsky M."/>
            <person name="Tulloss R.E."/>
            <person name="Uehling J."/>
            <person name="Grigoriev I.V."/>
            <person name="Vagvolgyi C."/>
            <person name="Papp T."/>
            <person name="Martin F.M."/>
            <person name="Miettinen O."/>
            <person name="Hibbett D.S."/>
            <person name="Nagy L.G."/>
        </authorList>
    </citation>
    <scope>NUCLEOTIDE SEQUENCE [LARGE SCALE GENOMIC DNA]</scope>
    <source>
        <strain evidence="1 2">NL-1719</strain>
    </source>
</reference>
<dbReference type="EMBL" id="ML208370">
    <property type="protein sequence ID" value="TFK67666.1"/>
    <property type="molecule type" value="Genomic_DNA"/>
</dbReference>
<accession>A0ACD3AQS8</accession>
<name>A0ACD3AQS8_9AGAR</name>
<proteinExistence type="predicted"/>
<organism evidence="1 2">
    <name type="scientific">Pluteus cervinus</name>
    <dbReference type="NCBI Taxonomy" id="181527"/>
    <lineage>
        <taxon>Eukaryota</taxon>
        <taxon>Fungi</taxon>
        <taxon>Dikarya</taxon>
        <taxon>Basidiomycota</taxon>
        <taxon>Agaricomycotina</taxon>
        <taxon>Agaricomycetes</taxon>
        <taxon>Agaricomycetidae</taxon>
        <taxon>Agaricales</taxon>
        <taxon>Pluteineae</taxon>
        <taxon>Pluteaceae</taxon>
        <taxon>Pluteus</taxon>
    </lineage>
</organism>
<evidence type="ECO:0000313" key="2">
    <source>
        <dbReference type="Proteomes" id="UP000308600"/>
    </source>
</evidence>
<keyword evidence="2" id="KW-1185">Reference proteome</keyword>
<sequence length="368" mass="39653">MSPNTPVPSASYTHRDLERESNPFSYNPSPYWVGGIHDATYGAAVASRSATTIFKSEEDFASSSSRVPADPQDVSGSRVDTRAHPAPSQSPVRSWKHLDPAKDIVNELPLNQIHNCPKANARTQAANQPPLATSAPAPEEQPQSSSTNGDVNYDDNCGLEYHDGNQIAYNDDSTGSVDSWPIPHGYSWGGVGIPKDTQPTASGNSPQSDYNSNRYVAMEGYNMCLAGYTTSPMIADMGAATGTSMVPRRAEATSRPLVNQPSPINHTNKSDNQGDSGLLNHKAGSSTSRALLQQRGTRAHQPKQSWRGRYQPYMPKPTVLVEPGRKRECAEHSDRLLPHTPLPSPSSPPSTEDDAVLQGIGILLSRTA</sequence>
<gene>
    <name evidence="1" type="ORF">BDN72DRAFT_898763</name>
</gene>
<dbReference type="Proteomes" id="UP000308600">
    <property type="component" value="Unassembled WGS sequence"/>
</dbReference>